<dbReference type="AlphaFoldDB" id="A0AAW1ICG2"/>
<proteinExistence type="predicted"/>
<protein>
    <submittedName>
        <fullName evidence="2">Uncharacterized protein</fullName>
    </submittedName>
</protein>
<evidence type="ECO:0000313" key="2">
    <source>
        <dbReference type="EMBL" id="KAK9686903.1"/>
    </source>
</evidence>
<evidence type="ECO:0000313" key="3">
    <source>
        <dbReference type="Proteomes" id="UP001458880"/>
    </source>
</evidence>
<dbReference type="EMBL" id="JASPKY010000676">
    <property type="protein sequence ID" value="KAK9686903.1"/>
    <property type="molecule type" value="Genomic_DNA"/>
</dbReference>
<organism evidence="2 3">
    <name type="scientific">Popillia japonica</name>
    <name type="common">Japanese beetle</name>
    <dbReference type="NCBI Taxonomy" id="7064"/>
    <lineage>
        <taxon>Eukaryota</taxon>
        <taxon>Metazoa</taxon>
        <taxon>Ecdysozoa</taxon>
        <taxon>Arthropoda</taxon>
        <taxon>Hexapoda</taxon>
        <taxon>Insecta</taxon>
        <taxon>Pterygota</taxon>
        <taxon>Neoptera</taxon>
        <taxon>Endopterygota</taxon>
        <taxon>Coleoptera</taxon>
        <taxon>Polyphaga</taxon>
        <taxon>Scarabaeiformia</taxon>
        <taxon>Scarabaeidae</taxon>
        <taxon>Rutelinae</taxon>
        <taxon>Popillia</taxon>
    </lineage>
</organism>
<feature type="compositionally biased region" description="Basic and acidic residues" evidence="1">
    <location>
        <begin position="67"/>
        <end position="82"/>
    </location>
</feature>
<keyword evidence="3" id="KW-1185">Reference proteome</keyword>
<reference evidence="2 3" key="1">
    <citation type="journal article" date="2024" name="BMC Genomics">
        <title>De novo assembly and annotation of Popillia japonica's genome with initial clues to its potential as an invasive pest.</title>
        <authorList>
            <person name="Cucini C."/>
            <person name="Boschi S."/>
            <person name="Funari R."/>
            <person name="Cardaioli E."/>
            <person name="Iannotti N."/>
            <person name="Marturano G."/>
            <person name="Paoli F."/>
            <person name="Bruttini M."/>
            <person name="Carapelli A."/>
            <person name="Frati F."/>
            <person name="Nardi F."/>
        </authorList>
    </citation>
    <scope>NUCLEOTIDE SEQUENCE [LARGE SCALE GENOMIC DNA]</scope>
    <source>
        <strain evidence="2">DMR45628</strain>
    </source>
</reference>
<name>A0AAW1ICG2_POPJA</name>
<feature type="region of interest" description="Disordered" evidence="1">
    <location>
        <begin position="65"/>
        <end position="121"/>
    </location>
</feature>
<dbReference type="Proteomes" id="UP001458880">
    <property type="component" value="Unassembled WGS sequence"/>
</dbReference>
<accession>A0AAW1ICG2</accession>
<comment type="caution">
    <text evidence="2">The sequence shown here is derived from an EMBL/GenBank/DDBJ whole genome shotgun (WGS) entry which is preliminary data.</text>
</comment>
<sequence>MDKKFKKCILKHKCTICTPAGEGRLLESSTLLCHFKASNEESLYGGLCIAPENFIEDINTLGQKLHKKEDSSGRPGTEKESSSEDSSETENNVFVDTPASGSDTPAPATDTSALEPDTPKTGSCTWVNVPAEFSPRMCIPECRNLTILHNVHHVQISTENTFSWRY</sequence>
<evidence type="ECO:0000256" key="1">
    <source>
        <dbReference type="SAM" id="MobiDB-lite"/>
    </source>
</evidence>
<feature type="compositionally biased region" description="Polar residues" evidence="1">
    <location>
        <begin position="91"/>
        <end position="103"/>
    </location>
</feature>
<gene>
    <name evidence="2" type="ORF">QE152_g36847</name>
</gene>